<protein>
    <submittedName>
        <fullName evidence="5">Heavy metal-responsive transcriptional regulator</fullName>
    </submittedName>
</protein>
<dbReference type="RefSeq" id="WP_284195466.1">
    <property type="nucleotide sequence ID" value="NZ_BSOG01000001.1"/>
</dbReference>
<dbReference type="PRINTS" id="PR00040">
    <property type="entry name" value="HTHMERR"/>
</dbReference>
<feature type="domain" description="HTH merR-type" evidence="4">
    <location>
        <begin position="1"/>
        <end position="68"/>
    </location>
</feature>
<dbReference type="PROSITE" id="PS00552">
    <property type="entry name" value="HTH_MERR_1"/>
    <property type="match status" value="1"/>
</dbReference>
<evidence type="ECO:0000256" key="3">
    <source>
        <dbReference type="ARBA" id="ARBA00023163"/>
    </source>
</evidence>
<keyword evidence="2" id="KW-0238">DNA-binding</keyword>
<evidence type="ECO:0000256" key="1">
    <source>
        <dbReference type="ARBA" id="ARBA00023015"/>
    </source>
</evidence>
<dbReference type="PROSITE" id="PS50937">
    <property type="entry name" value="HTH_MERR_2"/>
    <property type="match status" value="1"/>
</dbReference>
<dbReference type="InterPro" id="IPR009061">
    <property type="entry name" value="DNA-bd_dom_put_sf"/>
</dbReference>
<dbReference type="SMART" id="SM00422">
    <property type="entry name" value="HTH_MERR"/>
    <property type="match status" value="1"/>
</dbReference>
<keyword evidence="1" id="KW-0805">Transcription regulation</keyword>
<dbReference type="Pfam" id="PF13411">
    <property type="entry name" value="MerR_1"/>
    <property type="match status" value="1"/>
</dbReference>
<dbReference type="Gene3D" id="1.10.1660.10">
    <property type="match status" value="1"/>
</dbReference>
<organism evidence="5 6">
    <name type="scientific">Chitinimonas prasina</name>
    <dbReference type="NCBI Taxonomy" id="1434937"/>
    <lineage>
        <taxon>Bacteria</taxon>
        <taxon>Pseudomonadati</taxon>
        <taxon>Pseudomonadota</taxon>
        <taxon>Betaproteobacteria</taxon>
        <taxon>Neisseriales</taxon>
        <taxon>Chitinibacteraceae</taxon>
        <taxon>Chitinimonas</taxon>
    </lineage>
</organism>
<accession>A0ABQ5YC23</accession>
<dbReference type="InterPro" id="IPR047057">
    <property type="entry name" value="MerR_fam"/>
</dbReference>
<evidence type="ECO:0000259" key="4">
    <source>
        <dbReference type="PROSITE" id="PS50937"/>
    </source>
</evidence>
<evidence type="ECO:0000313" key="5">
    <source>
        <dbReference type="EMBL" id="GLR12339.1"/>
    </source>
</evidence>
<gene>
    <name evidence="5" type="primary">zntR</name>
    <name evidence="5" type="ORF">GCM10007907_11290</name>
</gene>
<keyword evidence="3" id="KW-0804">Transcription</keyword>
<reference evidence="6" key="1">
    <citation type="journal article" date="2019" name="Int. J. Syst. Evol. Microbiol.">
        <title>The Global Catalogue of Microorganisms (GCM) 10K type strain sequencing project: providing services to taxonomists for standard genome sequencing and annotation.</title>
        <authorList>
            <consortium name="The Broad Institute Genomics Platform"/>
            <consortium name="The Broad Institute Genome Sequencing Center for Infectious Disease"/>
            <person name="Wu L."/>
            <person name="Ma J."/>
        </authorList>
    </citation>
    <scope>NUCLEOTIDE SEQUENCE [LARGE SCALE GENOMIC DNA]</scope>
    <source>
        <strain evidence="6">NBRC 110044</strain>
    </source>
</reference>
<sequence>MRIGELASASGISRDSLRFYERAGLLKARRQQNGYRDYPAEAVQLLLYIKTAQKLGFSLAEIGTNLARLRTAPDQDAAVGALLADKLQVVEQRLDELTALRNELRNRLGQTCPLRLQPSVGVETRTGPERAARRLDF</sequence>
<dbReference type="Proteomes" id="UP001156706">
    <property type="component" value="Unassembled WGS sequence"/>
</dbReference>
<proteinExistence type="predicted"/>
<dbReference type="EMBL" id="BSOG01000001">
    <property type="protein sequence ID" value="GLR12339.1"/>
    <property type="molecule type" value="Genomic_DNA"/>
</dbReference>
<keyword evidence="6" id="KW-1185">Reference proteome</keyword>
<dbReference type="SUPFAM" id="SSF46955">
    <property type="entry name" value="Putative DNA-binding domain"/>
    <property type="match status" value="1"/>
</dbReference>
<evidence type="ECO:0000256" key="2">
    <source>
        <dbReference type="ARBA" id="ARBA00023125"/>
    </source>
</evidence>
<dbReference type="InterPro" id="IPR000551">
    <property type="entry name" value="MerR-type_HTH_dom"/>
</dbReference>
<dbReference type="PANTHER" id="PTHR30204">
    <property type="entry name" value="REDOX-CYCLING DRUG-SENSING TRANSCRIPTIONAL ACTIVATOR SOXR"/>
    <property type="match status" value="1"/>
</dbReference>
<dbReference type="PANTHER" id="PTHR30204:SF94">
    <property type="entry name" value="HEAVY METAL-DEPENDENT TRANSCRIPTIONAL REGULATOR HI_0293-RELATED"/>
    <property type="match status" value="1"/>
</dbReference>
<name>A0ABQ5YC23_9NEIS</name>
<comment type="caution">
    <text evidence="5">The sequence shown here is derived from an EMBL/GenBank/DDBJ whole genome shotgun (WGS) entry which is preliminary data.</text>
</comment>
<evidence type="ECO:0000313" key="6">
    <source>
        <dbReference type="Proteomes" id="UP001156706"/>
    </source>
</evidence>